<accession>A0ACC0U9B0</accession>
<sequence>MSMEHPTPQERLAEAPFDDPRADIILQSSDGLQFHVFKIILTLASSVFADMFSIPLPASSRPHDKEVVSLSERSEDLELSLRHLYPVPPPETVPLTNVAVLAEFAQKYQVDALEKPITQYLRDNVELDPVGVYAIAVTYGYKDVGTAAARSCLNLPFSRLKSLHEQYATAQHISELFSYHVACGEAASEVASGRTWLSSFLQDGYFVSTGGGSRYRCSSCCTLDFINLDQNSESYGKRYGPRWLWKYLHRSALILASHPTAEAVTMEDFVLRANDCPSCKQDARQYMLDISERFGGEITTRVEWVPLPDVLTPSATTPQLPDTFFTDFDD</sequence>
<gene>
    <name evidence="1" type="ORF">F5148DRAFT_943135</name>
</gene>
<evidence type="ECO:0000313" key="2">
    <source>
        <dbReference type="Proteomes" id="UP001207468"/>
    </source>
</evidence>
<dbReference type="Proteomes" id="UP001207468">
    <property type="component" value="Unassembled WGS sequence"/>
</dbReference>
<proteinExistence type="predicted"/>
<dbReference type="EMBL" id="JAGFNK010000099">
    <property type="protein sequence ID" value="KAI9508193.1"/>
    <property type="molecule type" value="Genomic_DNA"/>
</dbReference>
<evidence type="ECO:0000313" key="1">
    <source>
        <dbReference type="EMBL" id="KAI9508193.1"/>
    </source>
</evidence>
<reference evidence="1" key="1">
    <citation type="submission" date="2021-03" db="EMBL/GenBank/DDBJ databases">
        <title>Evolutionary priming and transition to the ectomycorrhizal habit in an iconic lineage of mushroom-forming fungi: is preadaptation a requirement?</title>
        <authorList>
            <consortium name="DOE Joint Genome Institute"/>
            <person name="Looney B.P."/>
            <person name="Miyauchi S."/>
            <person name="Morin E."/>
            <person name="Drula E."/>
            <person name="Courty P.E."/>
            <person name="Chicoki N."/>
            <person name="Fauchery L."/>
            <person name="Kohler A."/>
            <person name="Kuo A."/>
            <person name="LaButti K."/>
            <person name="Pangilinan J."/>
            <person name="Lipzen A."/>
            <person name="Riley R."/>
            <person name="Andreopoulos W."/>
            <person name="He G."/>
            <person name="Johnson J."/>
            <person name="Barry K.W."/>
            <person name="Grigoriev I.V."/>
            <person name="Nagy L."/>
            <person name="Hibbett D."/>
            <person name="Henrissat B."/>
            <person name="Matheny P.B."/>
            <person name="Labbe J."/>
            <person name="Martin A.F."/>
        </authorList>
    </citation>
    <scope>NUCLEOTIDE SEQUENCE</scope>
    <source>
        <strain evidence="1">BPL698</strain>
    </source>
</reference>
<organism evidence="1 2">
    <name type="scientific">Russula earlei</name>
    <dbReference type="NCBI Taxonomy" id="71964"/>
    <lineage>
        <taxon>Eukaryota</taxon>
        <taxon>Fungi</taxon>
        <taxon>Dikarya</taxon>
        <taxon>Basidiomycota</taxon>
        <taxon>Agaricomycotina</taxon>
        <taxon>Agaricomycetes</taxon>
        <taxon>Russulales</taxon>
        <taxon>Russulaceae</taxon>
        <taxon>Russula</taxon>
    </lineage>
</organism>
<name>A0ACC0U9B0_9AGAM</name>
<comment type="caution">
    <text evidence="1">The sequence shown here is derived from an EMBL/GenBank/DDBJ whole genome shotgun (WGS) entry which is preliminary data.</text>
</comment>
<keyword evidence="2" id="KW-1185">Reference proteome</keyword>
<protein>
    <submittedName>
        <fullName evidence="1">Uncharacterized protein</fullName>
    </submittedName>
</protein>